<dbReference type="GO" id="GO:0005524">
    <property type="term" value="F:ATP binding"/>
    <property type="evidence" value="ECO:0007669"/>
    <property type="project" value="UniProtKB-KW"/>
</dbReference>
<keyword evidence="11" id="KW-1185">Reference proteome</keyword>
<organism evidence="10 11">
    <name type="scientific">Cylindrotheca closterium</name>
    <dbReference type="NCBI Taxonomy" id="2856"/>
    <lineage>
        <taxon>Eukaryota</taxon>
        <taxon>Sar</taxon>
        <taxon>Stramenopiles</taxon>
        <taxon>Ochrophyta</taxon>
        <taxon>Bacillariophyta</taxon>
        <taxon>Bacillariophyceae</taxon>
        <taxon>Bacillariophycidae</taxon>
        <taxon>Bacillariales</taxon>
        <taxon>Bacillariaceae</taxon>
        <taxon>Cylindrotheca</taxon>
    </lineage>
</organism>
<dbReference type="PROSITE" id="PS00675">
    <property type="entry name" value="SIGMA54_INTERACT_1"/>
    <property type="match status" value="1"/>
</dbReference>
<evidence type="ECO:0000256" key="3">
    <source>
        <dbReference type="ARBA" id="ARBA00022741"/>
    </source>
</evidence>
<feature type="coiled-coil region" evidence="8">
    <location>
        <begin position="515"/>
        <end position="542"/>
    </location>
</feature>
<evidence type="ECO:0000256" key="6">
    <source>
        <dbReference type="ARBA" id="ARBA00023204"/>
    </source>
</evidence>
<protein>
    <recommendedName>
        <fullName evidence="2">DNA repair protein RecN</fullName>
    </recommendedName>
    <alternativeName>
        <fullName evidence="7">Recombination protein N</fullName>
    </alternativeName>
</protein>
<keyword evidence="8" id="KW-0175">Coiled coil</keyword>
<comment type="similarity">
    <text evidence="1">Belongs to the RecN family.</text>
</comment>
<evidence type="ECO:0000313" key="10">
    <source>
        <dbReference type="EMBL" id="CAJ1952450.1"/>
    </source>
</evidence>
<evidence type="ECO:0000256" key="8">
    <source>
        <dbReference type="SAM" id="Coils"/>
    </source>
</evidence>
<evidence type="ECO:0000256" key="4">
    <source>
        <dbReference type="ARBA" id="ARBA00022763"/>
    </source>
</evidence>
<keyword evidence="9" id="KW-0732">Signal</keyword>
<evidence type="ECO:0000256" key="7">
    <source>
        <dbReference type="ARBA" id="ARBA00033408"/>
    </source>
</evidence>
<sequence length="760" mass="82519">MTNGLYDAILLLLVSCSQYTEAFPIFPRERSSRIDRIANDLRLSAEIEAQSGPRQKDPTSYISEIRSRNLAGVHADEAYNDVIVDLQAGDSVNSMVVVTGETGSGKSLLVSKVADLVTGGKLDPLLLQRPSNEQSKESTASTEMILKLFGSHIASVASTLRFLGVDAESILGEDVESMSRGALDLSLKRSIMQSSNGRTKSVCEINDQTVTLKVLKAVASPLLAIVNAPLAGMALGRPNSRMAMIDIGIRSEITETVRQLQRKYNKCRRRRVSLEAELQSQVLPASMNSGGNVNEELMLHWIDELDGFEARIRSFCECTSSDSFTMESPLQSRLEELESLSWMDSDAAAPSFSSSLYRKLLDFLEALKSMDVRIEAARQAHETLGSMSNPSSARTALERTRDLLLDATGSGDSEQTGDRIVKSSEKAHQLLNNVEDALIECATFLDDDQGLLANLEAERKSCAKSLEDFNEIIFEWNTLARKHGVSSFLLPLCHNSLRNQLDGNIEAKRILPLAIEAENDALLELEEASSKLTKARVELTARISESISDRLPILGMENSRFEARLLPFQTPTYSSSALGVEEVDFYLLHDNSESTGDVSSGRSRGGKVESVASSGEKARILLAIECEIPGSVGALCGVSSNENVQYPAPVAVIYDEIDAHVGGRASVAVGKMLKDQSQSCQVISITHSPSVAAIAGKHICIHKEVLSAEKGSIASATVVTGLERRKELARMAAGDMATEEAEIFAEALIRDVSKESKVNT</sequence>
<evidence type="ECO:0000313" key="11">
    <source>
        <dbReference type="Proteomes" id="UP001295423"/>
    </source>
</evidence>
<accession>A0AAD2FT03</accession>
<evidence type="ECO:0000256" key="9">
    <source>
        <dbReference type="SAM" id="SignalP"/>
    </source>
</evidence>
<dbReference type="PANTHER" id="PTHR11059">
    <property type="entry name" value="DNA REPAIR PROTEIN RECN"/>
    <property type="match status" value="1"/>
</dbReference>
<keyword evidence="4" id="KW-0227">DNA damage</keyword>
<dbReference type="GO" id="GO:0006310">
    <property type="term" value="P:DNA recombination"/>
    <property type="evidence" value="ECO:0007669"/>
    <property type="project" value="InterPro"/>
</dbReference>
<dbReference type="Proteomes" id="UP001295423">
    <property type="component" value="Unassembled WGS sequence"/>
</dbReference>
<name>A0AAD2FT03_9STRA</name>
<dbReference type="Gene3D" id="3.40.50.300">
    <property type="entry name" value="P-loop containing nucleotide triphosphate hydrolases"/>
    <property type="match status" value="2"/>
</dbReference>
<dbReference type="EMBL" id="CAKOGP040001803">
    <property type="protein sequence ID" value="CAJ1952450.1"/>
    <property type="molecule type" value="Genomic_DNA"/>
</dbReference>
<proteinExistence type="inferred from homology"/>
<dbReference type="PANTHER" id="PTHR11059:SF0">
    <property type="entry name" value="DNA REPAIR PROTEIN RECN"/>
    <property type="match status" value="1"/>
</dbReference>
<dbReference type="SUPFAM" id="SSF52540">
    <property type="entry name" value="P-loop containing nucleoside triphosphate hydrolases"/>
    <property type="match status" value="1"/>
</dbReference>
<evidence type="ECO:0000256" key="5">
    <source>
        <dbReference type="ARBA" id="ARBA00022840"/>
    </source>
</evidence>
<evidence type="ECO:0000256" key="1">
    <source>
        <dbReference type="ARBA" id="ARBA00009441"/>
    </source>
</evidence>
<reference evidence="10" key="1">
    <citation type="submission" date="2023-08" db="EMBL/GenBank/DDBJ databases">
        <authorList>
            <person name="Audoor S."/>
            <person name="Bilcke G."/>
        </authorList>
    </citation>
    <scope>NUCLEOTIDE SEQUENCE</scope>
</reference>
<keyword evidence="3" id="KW-0547">Nucleotide-binding</keyword>
<feature type="coiled-coil region" evidence="8">
    <location>
        <begin position="250"/>
        <end position="277"/>
    </location>
</feature>
<dbReference type="InterPro" id="IPR025662">
    <property type="entry name" value="Sigma_54_int_dom_ATP-bd_1"/>
</dbReference>
<dbReference type="InterPro" id="IPR004604">
    <property type="entry name" value="DNA_recomb/repair_RecN"/>
</dbReference>
<gene>
    <name evidence="10" type="ORF">CYCCA115_LOCUS13559</name>
</gene>
<dbReference type="InterPro" id="IPR027417">
    <property type="entry name" value="P-loop_NTPase"/>
</dbReference>
<dbReference type="GO" id="GO:0006281">
    <property type="term" value="P:DNA repair"/>
    <property type="evidence" value="ECO:0007669"/>
    <property type="project" value="UniProtKB-KW"/>
</dbReference>
<evidence type="ECO:0000256" key="2">
    <source>
        <dbReference type="ARBA" id="ARBA00021315"/>
    </source>
</evidence>
<keyword evidence="5" id="KW-0067">ATP-binding</keyword>
<keyword evidence="6" id="KW-0234">DNA repair</keyword>
<feature type="chain" id="PRO_5041973527" description="DNA repair protein RecN" evidence="9">
    <location>
        <begin position="23"/>
        <end position="760"/>
    </location>
</feature>
<comment type="caution">
    <text evidence="10">The sequence shown here is derived from an EMBL/GenBank/DDBJ whole genome shotgun (WGS) entry which is preliminary data.</text>
</comment>
<feature type="signal peptide" evidence="9">
    <location>
        <begin position="1"/>
        <end position="22"/>
    </location>
</feature>
<dbReference type="AlphaFoldDB" id="A0AAD2FT03"/>